<dbReference type="GO" id="GO:0016874">
    <property type="term" value="F:ligase activity"/>
    <property type="evidence" value="ECO:0007669"/>
    <property type="project" value="UniProtKB-KW"/>
</dbReference>
<dbReference type="InterPro" id="IPR029058">
    <property type="entry name" value="AB_hydrolase_fold"/>
</dbReference>
<dbReference type="CDD" id="cd19531">
    <property type="entry name" value="LCL_NRPS-like"/>
    <property type="match status" value="2"/>
</dbReference>
<dbReference type="Gene3D" id="3.30.559.30">
    <property type="entry name" value="Nonribosomal peptide synthetase, condensation domain"/>
    <property type="match status" value="3"/>
</dbReference>
<proteinExistence type="inferred from homology"/>
<keyword evidence="9" id="KW-1185">Reference proteome</keyword>
<keyword evidence="5" id="KW-0436">Ligase</keyword>
<dbReference type="Gene3D" id="3.40.50.980">
    <property type="match status" value="6"/>
</dbReference>
<dbReference type="FunFam" id="3.40.50.12780:FF:000012">
    <property type="entry name" value="Non-ribosomal peptide synthetase"/>
    <property type="match status" value="3"/>
</dbReference>
<evidence type="ECO:0000256" key="6">
    <source>
        <dbReference type="ARBA" id="ARBA00023194"/>
    </source>
</evidence>
<dbReference type="SMART" id="SM00823">
    <property type="entry name" value="PKS_PP"/>
    <property type="match status" value="3"/>
</dbReference>
<dbReference type="PROSITE" id="PS50075">
    <property type="entry name" value="CARRIER"/>
    <property type="match status" value="3"/>
</dbReference>
<dbReference type="FunFam" id="3.30.300.30:FF:000010">
    <property type="entry name" value="Enterobactin synthetase component F"/>
    <property type="match status" value="3"/>
</dbReference>
<dbReference type="EMBL" id="UPPP01000053">
    <property type="protein sequence ID" value="VBB05118.1"/>
    <property type="molecule type" value="Genomic_DNA"/>
</dbReference>
<dbReference type="InterPro" id="IPR020806">
    <property type="entry name" value="PKS_PP-bd"/>
</dbReference>
<dbReference type="GO" id="GO:0044550">
    <property type="term" value="P:secondary metabolite biosynthetic process"/>
    <property type="evidence" value="ECO:0007669"/>
    <property type="project" value="UniProtKB-ARBA"/>
</dbReference>
<evidence type="ECO:0000256" key="4">
    <source>
        <dbReference type="ARBA" id="ARBA00022553"/>
    </source>
</evidence>
<keyword evidence="6" id="KW-0045">Antibiotic biosynthesis</keyword>
<dbReference type="GO" id="GO:0043041">
    <property type="term" value="P:amino acid activation for nonribosomal peptide biosynthetic process"/>
    <property type="evidence" value="ECO:0007669"/>
    <property type="project" value="TreeGrafter"/>
</dbReference>
<dbReference type="CDD" id="cd19543">
    <property type="entry name" value="DCL_NRPS"/>
    <property type="match status" value="1"/>
</dbReference>
<dbReference type="FunFam" id="3.30.559.30:FF:000001">
    <property type="entry name" value="Non-ribosomal peptide synthetase"/>
    <property type="match status" value="2"/>
</dbReference>
<accession>A0A498R7L4</accession>
<dbReference type="PANTHER" id="PTHR45527:SF1">
    <property type="entry name" value="FATTY ACID SYNTHASE"/>
    <property type="match status" value="1"/>
</dbReference>
<dbReference type="NCBIfam" id="TIGR01733">
    <property type="entry name" value="AA-adenyl-dom"/>
    <property type="match status" value="3"/>
</dbReference>
<dbReference type="SUPFAM" id="SSF47336">
    <property type="entry name" value="ACP-like"/>
    <property type="match status" value="3"/>
</dbReference>
<name>A0A498R7L4_9FIRM</name>
<dbReference type="InterPro" id="IPR000873">
    <property type="entry name" value="AMP-dep_synth/lig_dom"/>
</dbReference>
<evidence type="ECO:0000256" key="5">
    <source>
        <dbReference type="ARBA" id="ARBA00022598"/>
    </source>
</evidence>
<dbReference type="Pfam" id="PF00501">
    <property type="entry name" value="AMP-binding"/>
    <property type="match status" value="3"/>
</dbReference>
<dbReference type="FunFam" id="3.40.50.980:FF:000001">
    <property type="entry name" value="Non-ribosomal peptide synthetase"/>
    <property type="match status" value="3"/>
</dbReference>
<dbReference type="InterPro" id="IPR023213">
    <property type="entry name" value="CAT-like_dom_sf"/>
</dbReference>
<dbReference type="Gene3D" id="3.40.50.1820">
    <property type="entry name" value="alpha/beta hydrolase"/>
    <property type="match status" value="1"/>
</dbReference>
<dbReference type="Gene3D" id="3.30.559.10">
    <property type="entry name" value="Chloramphenicol acetyltransferase-like domain"/>
    <property type="match status" value="3"/>
</dbReference>
<comment type="similarity">
    <text evidence="2">Belongs to the ATP-dependent AMP-binding enzyme family.</text>
</comment>
<feature type="domain" description="Carrier" evidence="7">
    <location>
        <begin position="965"/>
        <end position="1040"/>
    </location>
</feature>
<dbReference type="InterPro" id="IPR045851">
    <property type="entry name" value="AMP-bd_C_sf"/>
</dbReference>
<dbReference type="NCBIfam" id="NF003417">
    <property type="entry name" value="PRK04813.1"/>
    <property type="match status" value="3"/>
</dbReference>
<dbReference type="FunFam" id="1.10.1200.10:FF:000005">
    <property type="entry name" value="Nonribosomal peptide synthetase 1"/>
    <property type="match status" value="3"/>
</dbReference>
<dbReference type="Gene3D" id="2.30.38.10">
    <property type="entry name" value="Luciferase, Domain 3"/>
    <property type="match status" value="3"/>
</dbReference>
<gene>
    <name evidence="8" type="ORF">LUCI_0325</name>
</gene>
<dbReference type="InterPro" id="IPR009081">
    <property type="entry name" value="PP-bd_ACP"/>
</dbReference>
<dbReference type="FunFam" id="3.30.559.10:FF:000012">
    <property type="entry name" value="Non-ribosomal peptide synthetase"/>
    <property type="match status" value="1"/>
</dbReference>
<dbReference type="OrthoDB" id="9778383at2"/>
<evidence type="ECO:0000313" key="9">
    <source>
        <dbReference type="Proteomes" id="UP000277811"/>
    </source>
</evidence>
<dbReference type="PANTHER" id="PTHR45527">
    <property type="entry name" value="NONRIBOSOMAL PEPTIDE SYNTHETASE"/>
    <property type="match status" value="1"/>
</dbReference>
<reference evidence="8 9" key="1">
    <citation type="submission" date="2018-06" db="EMBL/GenBank/DDBJ databases">
        <authorList>
            <person name="Strepis N."/>
        </authorList>
    </citation>
    <scope>NUCLEOTIDE SEQUENCE [LARGE SCALE GENOMIC DNA]</scope>
    <source>
        <strain evidence="8">LUCI</strain>
    </source>
</reference>
<dbReference type="InterPro" id="IPR010071">
    <property type="entry name" value="AA_adenyl_dom"/>
</dbReference>
<dbReference type="RefSeq" id="WP_122626128.1">
    <property type="nucleotide sequence ID" value="NZ_UPPP01000053.1"/>
</dbReference>
<dbReference type="InterPro" id="IPR025110">
    <property type="entry name" value="AMP-bd_C"/>
</dbReference>
<dbReference type="Gene3D" id="1.10.1200.10">
    <property type="entry name" value="ACP-like"/>
    <property type="match status" value="3"/>
</dbReference>
<dbReference type="Proteomes" id="UP000277811">
    <property type="component" value="Unassembled WGS sequence"/>
</dbReference>
<dbReference type="Pfam" id="PF13193">
    <property type="entry name" value="AMP-binding_C"/>
    <property type="match status" value="3"/>
</dbReference>
<dbReference type="InterPro" id="IPR020845">
    <property type="entry name" value="AMP-binding_CS"/>
</dbReference>
<dbReference type="SUPFAM" id="SSF53474">
    <property type="entry name" value="alpha/beta-Hydrolases"/>
    <property type="match status" value="1"/>
</dbReference>
<protein>
    <submittedName>
        <fullName evidence="8">Phosphopantetheine attachment site</fullName>
    </submittedName>
</protein>
<sequence length="3350" mass="374067">MSKERPKENKIKDIYLLSPMQEGMLYHSLLDQESNAYFEQSSLSVKGKLDIRDLEASLNWLIARYDILRTVFIYENVDKPVQAVMKTRQAQICFEDISQLPAGEKKPFMEEFKQADRRRGFDLRKDLPLRISVLKTDNESYELIWSFHHIIMDGWCMAIIRREFLAIYNSLRKNSEPDLPKVYPYSDYIKWLAKQDRQEAALYWQEYLTGYEETASLPQFGGTGAGKKYEPAEVSFRLTQRTRKGLEELAGKNSVTLNTVIQAAWGILLQQYNDVADVVFGAVVSGRPHEIAGIETMVGLFINTLPVRIQCGQEDTFTGLIKAIQHSAVESERYSYYPLAEIQAKTSLKSNLIDHIVAFENYPAEAGLNAAEAGITIGAAEAYEQTNYDFNLIAVLSNELIIKFKYNALVYEPRFVAQLKGHFLAVIDQVLRNPAVSVKDIDLLTGEERQELLDGFNRTRTEYPQNRTVVGLFEEQAAKVRDNTAVTLGMERLSYQELNGKANQLARQLRQKGIKANHVVGILAERSPAMLVGLLGILKAGAAYLPIDPDYPAERVGYMLADSGATVLLTQRDLAGKTAFTGETVDLEDHQLYSGDRTNLYLQQKPDDLAYVIYTSGSTGKPKGVEIEHASLVNLITWHQRTYSLSAADRATLLAGPAFDAAVWEIWPYLTAGAGLYIPNQEIRSSLSGLIRWLRETGITVSFMPTPLAEALLGEEWPADAPLRALLTGGDQLHRRPPRNLPFDLVNHYGPTESTVVATCAKVDPAGAGDMLPSIGRPIDNTRIYIVGKNNQLQPVGVDGELCIGGDGLARGYLNRPELTAEKFIANPFIPGERMYRTGDLARWLPDGSLEYLGRMDQQVKIRGFRVELGEIEAELGKHPAVRETVVLAKDDGAGGKYLCAYLVTGRKVAVAELREHLNRGLPGYMVPAAFVELAAIPLTPNGKIDRNALPEPEAGIHTGTEYVAPANETEARMARLWQEVLGVERVGMKDNFFELGGHSLKTITLAARIHKEFGVEVSLTDLFKAPTIQELVKNMAGRAATDYGAIEPAPRQEYYPVSPAQRRMFILQQFGSNDTTYNLPGVFKVEGLLDRQRLQDALQKLIQRHETLRTSFEFAGGEPVQRVHPDVAFAIASLQGTEADIDSLLKTFIRPFDLSQTPLLRLGLLKLAADRHVLFFDMHHIISDGVSMGILVKELADLYRGQGLPELRIQYKDYSVWQNKMQQGERLRKQEEFWLQTFAGEVPVLNLPGDYPRPAVKSFAGDRLRFVLEDQLTGEINKLTRQTGTTLYMVLLAAFNVLLAKYSGQEDIVVGSPITGRPHADLEHLVGMFVNTLSLRNFPAKDKNFLHFLQEVKANALAAYEHQDYQFEDLVDKLALPRDLSRNPLFDVMFSLQNRRESAAQIGDLQFSAVPFAHKTAKFDLNIEAVEMGGHLEITLEYSTKLFKRETAARLGRHFVNLLQSIVIQPAEKLTDLEMLTEDEKKQLLQEFNQTGKVYPRDKTVQELFEAQAAKTPANIAVVFAGKQLTYQELNSKANQLARVLRSKGVQPDSIVGIMVDRSPEMMLGILAILKAGGAYLPIDPDYPAERIRYMLEDSGVTLLLTQSRLVAAVPFSGHTIDVEHPGLYTGDAANLPLINRPRDLAYVIYTSGSTGNPKGVEIEHHSLINMLSWLQNRYPLTEDDVILQKTPFTFDASVWELFWWGMAGAQLCFLKPKGEKDPAEIVQAVRENKVTIVQFVPSLLTMLLEYMEENNIAPLASLKKVFAGGEALQYQQVARFHKLFNQQPAVKLINQYGPTEATIDASYFDCGPERETESIPIGKPIDNTQLYILAENNQLQPIGAAGELCIGGDGLARGYLNRPELTAAKFVANPFAPGERIYRTGDLARWLPDGNIEYLGRIDHQVKIRGFRIELGEIETELLKQPSVREVVVMARKDRNGERYLCAYFTADQELTIEELRRHLAKKLPDYMVPSSFVQLEKMPLTPNGKINRQVLPEPDGSLNTGIVYVAPRNEMEAKLVQIWQDVLQVAKVGIDDNFFALGGHSLKAITLATKIHKELGADVSLTELFKAPTVRELAKAVESTAENDYASIEPAAGQEYYPVSSAQKRMFILNRFQAEDTTYNMPAVFRVTGILDKQRLEDSLQKLIQRHEAFRTSFEVLHGEPVQQIHAGVEFTVERISGTEATIPAITQNFVRPFDLSQAPLLRAGLVELAEEEHVLLFDMHHIIGDGVSLRILVKELTQLYGGQKLPALRVQYKDFAVWQNAMFRTEAFKKQEAYWLRTFAGELPVLTLPGDYPRPAVRSFEGGRLTFSLGEEVTEQLNRLALETGTTLYMVLLAAYNVLLAKYSGQEDIIVGSPIAGRPHADLENMVGMFVNTLAMRNYPEQQKNFRQFLQEVRANALDAYEHQDYQFEELVDKLDIPRQLNRNPLFDTMFALQTADTAALQMDGLQFSPYEVEHKTAKFDLTLEAMVLNNRLECLVEYYTQLFKPATAERLAEHFMAVLSAIIAQPDSKLADIELLTATEREQLLAGFNPATTEYPRDKTIPELFEEQAAQNPDRIAVTFGDRQLTYAELNRRANQLARALRRRGVTANTIVGLLLDRSPAMITGILGILKAGGAYLPIDPDYPPDRIAYMLADSGARLLITRPELSTAAGFAGDLLDVDDPALYQGDTANLTKENTARDLAYVIYTSGSTGKPKGNLTMHTNVVRVVKNTNYITITGSDVLLQLSNYAFDGSVFDIYGALLNGARLVLIDKAAVLDMPRLARIIETEQVTVFFITTALFNTLVDVNLESLKQVRKILFGGEAASPRHVKKAFTALGKGRVVNMYGPTETTVFATYHEINGLADTEGNIPIGKPVANTRLYILDPEGRLQPVGVTGELCIAGDGLAQGYLNRPELTAEKFVTDPFVTGERMYRSGDLARWRPDGTVEFIGRMDHQIKLRGFRVELGEIEAELLKQPSVTEALVVAKQEASGYQYLCAYIVAEKEVAAARLKEELQQSLPDYMIPASVMQLAKMPLTPNGKIDRKALPEPAGGIRTGAEYVAPRNEAEARMAQVWQEVLAVEKVGIEDNFFELGGHSLKVIALVAGISEKMGMTIPYEQIFKTPTVKQIVQYAATAASVKQVFNNYTVFKARDCSRRNLFFFPPAVPLGLIYRHLADELDDCTLYCFNLAAGEDKVQEYVNDITGIQPRGPYILAGYSAGGVLTFEVARELERQGYAVAGILLIDCQYAKIPDESIGLLMERVDRFLEDMAVAAAEKSSIKKFLEKNTVNYLRYLNSLIQDSRIAADIYHIYSLQKPDLSVVDEWGPKTAGGFAKYEGPGPHDLMLEPGYVAENAKILRGIIRKMG</sequence>
<comment type="cofactor">
    <cofactor evidence="1">
        <name>pantetheine 4'-phosphate</name>
        <dbReference type="ChEBI" id="CHEBI:47942"/>
    </cofactor>
</comment>
<dbReference type="CDD" id="cd12117">
    <property type="entry name" value="A_NRPS_Srf_like"/>
    <property type="match status" value="1"/>
</dbReference>
<dbReference type="InterPro" id="IPR036736">
    <property type="entry name" value="ACP-like_sf"/>
</dbReference>
<dbReference type="GO" id="GO:0005829">
    <property type="term" value="C:cytosol"/>
    <property type="evidence" value="ECO:0007669"/>
    <property type="project" value="TreeGrafter"/>
</dbReference>
<evidence type="ECO:0000259" key="7">
    <source>
        <dbReference type="PROSITE" id="PS50075"/>
    </source>
</evidence>
<dbReference type="PROSITE" id="PS00455">
    <property type="entry name" value="AMP_BINDING"/>
    <property type="match status" value="3"/>
</dbReference>
<evidence type="ECO:0000256" key="3">
    <source>
        <dbReference type="ARBA" id="ARBA00022450"/>
    </source>
</evidence>
<dbReference type="GO" id="GO:0017000">
    <property type="term" value="P:antibiotic biosynthetic process"/>
    <property type="evidence" value="ECO:0007669"/>
    <property type="project" value="UniProtKB-KW"/>
</dbReference>
<dbReference type="InterPro" id="IPR006162">
    <property type="entry name" value="Ppantetheine_attach_site"/>
</dbReference>
<dbReference type="Gene3D" id="1.10.287.490">
    <property type="entry name" value="Helix hairpin bin"/>
    <property type="match status" value="1"/>
</dbReference>
<dbReference type="SUPFAM" id="SSF56801">
    <property type="entry name" value="Acetyl-CoA synthetase-like"/>
    <property type="match status" value="3"/>
</dbReference>
<dbReference type="FunFam" id="2.30.38.10:FF:000001">
    <property type="entry name" value="Non-ribosomal peptide synthetase PvdI"/>
    <property type="match status" value="3"/>
</dbReference>
<dbReference type="SUPFAM" id="SSF52777">
    <property type="entry name" value="CoA-dependent acyltransferases"/>
    <property type="match status" value="6"/>
</dbReference>
<dbReference type="GO" id="GO:0031177">
    <property type="term" value="F:phosphopantetheine binding"/>
    <property type="evidence" value="ECO:0007669"/>
    <property type="project" value="InterPro"/>
</dbReference>
<feature type="domain" description="Carrier" evidence="7">
    <location>
        <begin position="2009"/>
        <end position="2084"/>
    </location>
</feature>
<evidence type="ECO:0000256" key="1">
    <source>
        <dbReference type="ARBA" id="ARBA00001957"/>
    </source>
</evidence>
<organism evidence="8 9">
    <name type="scientific">Lucifera butyrica</name>
    <dbReference type="NCBI Taxonomy" id="1351585"/>
    <lineage>
        <taxon>Bacteria</taxon>
        <taxon>Bacillati</taxon>
        <taxon>Bacillota</taxon>
        <taxon>Negativicutes</taxon>
        <taxon>Veillonellales</taxon>
        <taxon>Veillonellaceae</taxon>
        <taxon>Lucifera</taxon>
    </lineage>
</organism>
<keyword evidence="4" id="KW-0597">Phosphoprotein</keyword>
<dbReference type="GO" id="GO:0008610">
    <property type="term" value="P:lipid biosynthetic process"/>
    <property type="evidence" value="ECO:0007669"/>
    <property type="project" value="UniProtKB-ARBA"/>
</dbReference>
<evidence type="ECO:0000313" key="8">
    <source>
        <dbReference type="EMBL" id="VBB05118.1"/>
    </source>
</evidence>
<dbReference type="Pfam" id="PF00668">
    <property type="entry name" value="Condensation"/>
    <property type="match status" value="3"/>
</dbReference>
<feature type="domain" description="Carrier" evidence="7">
    <location>
        <begin position="3046"/>
        <end position="3121"/>
    </location>
</feature>
<dbReference type="Pfam" id="PF00550">
    <property type="entry name" value="PP-binding"/>
    <property type="match status" value="3"/>
</dbReference>
<dbReference type="PROSITE" id="PS00012">
    <property type="entry name" value="PHOSPHOPANTETHEINE"/>
    <property type="match status" value="3"/>
</dbReference>
<dbReference type="FunFam" id="3.40.50.980:FF:000002">
    <property type="entry name" value="Enterobactin synthetase component F"/>
    <property type="match status" value="2"/>
</dbReference>
<keyword evidence="3" id="KW-0596">Phosphopantetheine</keyword>
<dbReference type="InterPro" id="IPR001031">
    <property type="entry name" value="Thioesterase"/>
</dbReference>
<dbReference type="Gene3D" id="3.30.300.30">
    <property type="match status" value="3"/>
</dbReference>
<dbReference type="Pfam" id="PF00975">
    <property type="entry name" value="Thioesterase"/>
    <property type="match status" value="1"/>
</dbReference>
<evidence type="ECO:0000256" key="2">
    <source>
        <dbReference type="ARBA" id="ARBA00006432"/>
    </source>
</evidence>
<dbReference type="InterPro" id="IPR001242">
    <property type="entry name" value="Condensation_dom"/>
</dbReference>